<keyword evidence="2" id="KW-1185">Reference proteome</keyword>
<reference evidence="1 2" key="1">
    <citation type="submission" date="2017-11" db="EMBL/GenBank/DDBJ databases">
        <title>Isolation and Characterization of Family Methanocellaceae Species from Potential Methane Hydrate Area Offshore Southwestern Taiwan.</title>
        <authorList>
            <person name="Zhang W.-L."/>
            <person name="Chen W.-C."/>
            <person name="Lai M.-C."/>
            <person name="Chen S.-C."/>
        </authorList>
    </citation>
    <scope>NUCLEOTIDE SEQUENCE [LARGE SCALE GENOMIC DNA]</scope>
    <source>
        <strain evidence="1 2">CWC-04</strain>
    </source>
</reference>
<proteinExistence type="predicted"/>
<name>A0AAP2RD13_9EURY</name>
<comment type="caution">
    <text evidence="1">The sequence shown here is derived from an EMBL/GenBank/DDBJ whole genome shotgun (WGS) entry which is preliminary data.</text>
</comment>
<evidence type="ECO:0000313" key="1">
    <source>
        <dbReference type="EMBL" id="MCD1295279.1"/>
    </source>
</evidence>
<dbReference type="RefSeq" id="WP_230742130.1">
    <property type="nucleotide sequence ID" value="NZ_PGCK01000007.1"/>
</dbReference>
<evidence type="ECO:0000313" key="2">
    <source>
        <dbReference type="Proteomes" id="UP001320159"/>
    </source>
</evidence>
<dbReference type="Proteomes" id="UP001320159">
    <property type="component" value="Unassembled WGS sequence"/>
</dbReference>
<sequence length="344" mass="39979">MPADKKEPEIKMEQQIIGFSDEIDKIWKALNTLETGRKTNIAIISEPYAGKTTLINEIERLSIKKITKISLTKIVKNKEELSALDNSEPIVLIDDCQYLYMRKIGGFDVLEYFLDRVVDPDKIFITTWNIFSWNYLNEIYQLDHYFPVVIKVPKFSQDMIKQLIMSRYQPDEVKFIEDVEARNKPLIHFYMKNVKIGPFTIDMPIPEINYKNFEGLYRKKEIVAPEDVVFKKTYNVSFGNPGTAVVIWNRSLEATTIKSSKIEEPIFNIDIDYSESFILSIILSMKTVSREDLKGIAGSREDIDKILYRLMTQGLITQDKDTYSITSEALYSIVAYLRKSRQVI</sequence>
<accession>A0AAP2RD13</accession>
<organism evidence="1 2">
    <name type="scientific">Methanooceanicella nereidis</name>
    <dbReference type="NCBI Taxonomy" id="2052831"/>
    <lineage>
        <taxon>Archaea</taxon>
        <taxon>Methanobacteriati</taxon>
        <taxon>Methanobacteriota</taxon>
        <taxon>Stenosarchaea group</taxon>
        <taxon>Methanomicrobia</taxon>
        <taxon>Methanocellales</taxon>
        <taxon>Methanocellaceae</taxon>
        <taxon>Methanooceanicella</taxon>
    </lineage>
</organism>
<dbReference type="AlphaFoldDB" id="A0AAP2RD13"/>
<gene>
    <name evidence="1" type="ORF">CUJ83_09735</name>
</gene>
<dbReference type="SUPFAM" id="SSF52540">
    <property type="entry name" value="P-loop containing nucleoside triphosphate hydrolases"/>
    <property type="match status" value="1"/>
</dbReference>
<dbReference type="InterPro" id="IPR027417">
    <property type="entry name" value="P-loop_NTPase"/>
</dbReference>
<protein>
    <submittedName>
        <fullName evidence="1">Uncharacterized protein</fullName>
    </submittedName>
</protein>
<dbReference type="EMBL" id="PGCK01000007">
    <property type="protein sequence ID" value="MCD1295279.1"/>
    <property type="molecule type" value="Genomic_DNA"/>
</dbReference>